<dbReference type="PIRSF" id="PIRSF004553">
    <property type="entry name" value="CHP00095"/>
    <property type="match status" value="1"/>
</dbReference>
<dbReference type="PANTHER" id="PTHR43542:SF1">
    <property type="entry name" value="METHYLTRANSFERASE"/>
    <property type="match status" value="1"/>
</dbReference>
<evidence type="ECO:0000256" key="1">
    <source>
        <dbReference type="ARBA" id="ARBA00022603"/>
    </source>
</evidence>
<sequence>MKRADSKVKFTIQAGRLKHLNLIYNPNQGTRPTKSIVRESFFNTIGAQIIDSVFIEAFAGCGSMGIEALSRGACKSIFYELDKAAYDILCENLALAQKREPTLQFYAHNADFFTQTLEDYQNQVILYLDPPFCIREGKEGIYKRLIGKIENLKEYDMALIVFEHWSEYNMPHIIGAYRQLKMRQFGKSTLTYYTAKD</sequence>
<dbReference type="Gene3D" id="3.40.50.150">
    <property type="entry name" value="Vaccinia Virus protein VP39"/>
    <property type="match status" value="1"/>
</dbReference>
<dbReference type="EMBL" id="CP145316">
    <property type="protein sequence ID" value="XAM17480.1"/>
    <property type="molecule type" value="Genomic_DNA"/>
</dbReference>
<protein>
    <submittedName>
        <fullName evidence="3">16S rRNA (Guanine(966)-N(2))-methyltransferase RsmD</fullName>
        <ecNumber evidence="3">2.1.1.171</ecNumber>
    </submittedName>
</protein>
<keyword evidence="2 3" id="KW-0808">Transferase</keyword>
<name>A0ABZ3F514_9HELI</name>
<dbReference type="PANTHER" id="PTHR43542">
    <property type="entry name" value="METHYLTRANSFERASE"/>
    <property type="match status" value="1"/>
</dbReference>
<dbReference type="InterPro" id="IPR029063">
    <property type="entry name" value="SAM-dependent_MTases_sf"/>
</dbReference>
<dbReference type="GO" id="GO:0052913">
    <property type="term" value="F:16S rRNA (guanine(966)-N(2))-methyltransferase activity"/>
    <property type="evidence" value="ECO:0007669"/>
    <property type="project" value="UniProtKB-EC"/>
</dbReference>
<keyword evidence="1 3" id="KW-0489">Methyltransferase</keyword>
<proteinExistence type="predicted"/>
<keyword evidence="4" id="KW-1185">Reference proteome</keyword>
<dbReference type="Proteomes" id="UP001434737">
    <property type="component" value="Chromosome"/>
</dbReference>
<dbReference type="SUPFAM" id="SSF53335">
    <property type="entry name" value="S-adenosyl-L-methionine-dependent methyltransferases"/>
    <property type="match status" value="1"/>
</dbReference>
<dbReference type="EC" id="2.1.1.171" evidence="3"/>
<dbReference type="InterPro" id="IPR004398">
    <property type="entry name" value="RNA_MeTrfase_RsmD"/>
</dbReference>
<accession>A0ABZ3F514</accession>
<evidence type="ECO:0000313" key="4">
    <source>
        <dbReference type="Proteomes" id="UP001434737"/>
    </source>
</evidence>
<evidence type="ECO:0000313" key="3">
    <source>
        <dbReference type="EMBL" id="XAM17480.1"/>
    </source>
</evidence>
<dbReference type="NCBIfam" id="TIGR00095">
    <property type="entry name" value="16S rRNA (guanine(966)-N(2))-methyltransferase RsmD"/>
    <property type="match status" value="1"/>
</dbReference>
<dbReference type="RefSeq" id="WP_300449058.1">
    <property type="nucleotide sequence ID" value="NZ_CP145316.1"/>
</dbReference>
<evidence type="ECO:0000256" key="2">
    <source>
        <dbReference type="ARBA" id="ARBA00022679"/>
    </source>
</evidence>
<organism evidence="3 4">
    <name type="scientific">Helicobacter mastomyrinus</name>
    <dbReference type="NCBI Taxonomy" id="287948"/>
    <lineage>
        <taxon>Bacteria</taxon>
        <taxon>Pseudomonadati</taxon>
        <taxon>Campylobacterota</taxon>
        <taxon>Epsilonproteobacteria</taxon>
        <taxon>Campylobacterales</taxon>
        <taxon>Helicobacteraceae</taxon>
        <taxon>Helicobacter</taxon>
    </lineage>
</organism>
<dbReference type="Pfam" id="PF03602">
    <property type="entry name" value="Cons_hypoth95"/>
    <property type="match status" value="1"/>
</dbReference>
<gene>
    <name evidence="3" type="primary">rsmD</name>
    <name evidence="3" type="ORF">V3I05_07260</name>
</gene>
<reference evidence="3 4" key="1">
    <citation type="submission" date="2024-02" db="EMBL/GenBank/DDBJ databases">
        <title>Genome and pathogenicity analysis of Helicobacter mastomyrinus isolated from mice.</title>
        <authorList>
            <person name="Zhu L."/>
        </authorList>
    </citation>
    <scope>NUCLEOTIDE SEQUENCE [LARGE SCALE GENOMIC DNA]</scope>
    <source>
        <strain evidence="3 4">Hm-17</strain>
    </source>
</reference>